<feature type="transmembrane region" description="Helical" evidence="2">
    <location>
        <begin position="7"/>
        <end position="27"/>
    </location>
</feature>
<proteinExistence type="predicted"/>
<feature type="region of interest" description="Disordered" evidence="1">
    <location>
        <begin position="202"/>
        <end position="230"/>
    </location>
</feature>
<name>A0ABW5TJS7_9ENTE</name>
<evidence type="ECO:0000313" key="4">
    <source>
        <dbReference type="EMBL" id="MFD2728825.1"/>
    </source>
</evidence>
<dbReference type="RefSeq" id="WP_379980605.1">
    <property type="nucleotide sequence ID" value="NZ_JBHUMO010000035.1"/>
</dbReference>
<keyword evidence="5" id="KW-1185">Reference proteome</keyword>
<comment type="caution">
    <text evidence="4">The sequence shown here is derived from an EMBL/GenBank/DDBJ whole genome shotgun (WGS) entry which is preliminary data.</text>
</comment>
<dbReference type="Proteomes" id="UP001597427">
    <property type="component" value="Unassembled WGS sequence"/>
</dbReference>
<evidence type="ECO:0000313" key="5">
    <source>
        <dbReference type="Proteomes" id="UP001597427"/>
    </source>
</evidence>
<gene>
    <name evidence="4" type="ORF">ACFSR0_05215</name>
</gene>
<sequence length="323" mass="35039">MKINQKLRPFVILGIVFVVLLATYVGLKAYNTKVAEEETASSEAETIYLTKQGKTKKISYTNGTKTMTFSLSDDAWTEASATSTELSSSSVSSIASYFGKLTATRKLTTNLEEISAYGLDNPAYKISVTNKKGKTQTILIGNALADGSYYAKLADEPAIYVIATGFESYLTFDLNSLVASPTIPTMSSNNVNSIEQIKADGTTKKIDNDATSSSEEASEKATSTSTESTPYDTATTALVSLVSYGAVNYKPTVSDLSTYGLDKESRTTYTVNYLDENEIEKSFTFYVGKASTTEGYQYVQFTESVVIYQLSESTVTSLESAFN</sequence>
<protein>
    <submittedName>
        <fullName evidence="4">DUF4340 domain-containing protein</fullName>
    </submittedName>
</protein>
<organism evidence="4 5">
    <name type="scientific">Enterococcus camelliae</name>
    <dbReference type="NCBI Taxonomy" id="453959"/>
    <lineage>
        <taxon>Bacteria</taxon>
        <taxon>Bacillati</taxon>
        <taxon>Bacillota</taxon>
        <taxon>Bacilli</taxon>
        <taxon>Lactobacillales</taxon>
        <taxon>Enterococcaceae</taxon>
        <taxon>Enterococcus</taxon>
    </lineage>
</organism>
<reference evidence="5" key="1">
    <citation type="journal article" date="2019" name="Int. J. Syst. Evol. Microbiol.">
        <title>The Global Catalogue of Microorganisms (GCM) 10K type strain sequencing project: providing services to taxonomists for standard genome sequencing and annotation.</title>
        <authorList>
            <consortium name="The Broad Institute Genomics Platform"/>
            <consortium name="The Broad Institute Genome Sequencing Center for Infectious Disease"/>
            <person name="Wu L."/>
            <person name="Ma J."/>
        </authorList>
    </citation>
    <scope>NUCLEOTIDE SEQUENCE [LARGE SCALE GENOMIC DNA]</scope>
    <source>
        <strain evidence="5">TISTR 932</strain>
    </source>
</reference>
<dbReference type="InterPro" id="IPR025641">
    <property type="entry name" value="DUF4340"/>
</dbReference>
<keyword evidence="2" id="KW-0812">Transmembrane</keyword>
<accession>A0ABW5TJS7</accession>
<dbReference type="EMBL" id="JBHUMO010000035">
    <property type="protein sequence ID" value="MFD2728825.1"/>
    <property type="molecule type" value="Genomic_DNA"/>
</dbReference>
<dbReference type="Pfam" id="PF14238">
    <property type="entry name" value="DUF4340"/>
    <property type="match status" value="1"/>
</dbReference>
<evidence type="ECO:0000256" key="1">
    <source>
        <dbReference type="SAM" id="MobiDB-lite"/>
    </source>
</evidence>
<feature type="compositionally biased region" description="Low complexity" evidence="1">
    <location>
        <begin position="210"/>
        <end position="229"/>
    </location>
</feature>
<feature type="domain" description="DUF4340" evidence="3">
    <location>
        <begin position="76"/>
        <end position="263"/>
    </location>
</feature>
<evidence type="ECO:0000256" key="2">
    <source>
        <dbReference type="SAM" id="Phobius"/>
    </source>
</evidence>
<evidence type="ECO:0000259" key="3">
    <source>
        <dbReference type="Pfam" id="PF14238"/>
    </source>
</evidence>
<keyword evidence="2" id="KW-1133">Transmembrane helix</keyword>
<keyword evidence="2" id="KW-0472">Membrane</keyword>